<evidence type="ECO:0000313" key="1">
    <source>
        <dbReference type="EMBL" id="PXV69173.1"/>
    </source>
</evidence>
<accession>A0A2V3PU70</accession>
<sequence>MYKMKERKNNLILFVTFWCVSIPLFSQIGINTDNPMALFHVDGGADNSAVPTAAQIANDVVFTSAGYLGVGTLTPTTELEVVGAIAIKDGLQMNAKVLTSDADGIASWQSTQLNSVAIWNITGNLTTFNADTETLLKGTGTLKKNDITNLTISDALDLGGGVIGSSISIPPGRYIFYPACDINTLEYGKLHIREVGVTKPLISIEYSLSASGVSAVINSDTTKIIYLTFEAIDAQSTWFVKPGYTQTFVAGLIVHRIP</sequence>
<comment type="caution">
    <text evidence="1">The sequence shown here is derived from an EMBL/GenBank/DDBJ whole genome shotgun (WGS) entry which is preliminary data.</text>
</comment>
<keyword evidence="2" id="KW-1185">Reference proteome</keyword>
<organism evidence="1 2">
    <name type="scientific">Dysgonomonas alginatilytica</name>
    <dbReference type="NCBI Taxonomy" id="1605892"/>
    <lineage>
        <taxon>Bacteria</taxon>
        <taxon>Pseudomonadati</taxon>
        <taxon>Bacteroidota</taxon>
        <taxon>Bacteroidia</taxon>
        <taxon>Bacteroidales</taxon>
        <taxon>Dysgonomonadaceae</taxon>
        <taxon>Dysgonomonas</taxon>
    </lineage>
</organism>
<proteinExistence type="predicted"/>
<dbReference type="Proteomes" id="UP000247973">
    <property type="component" value="Unassembled WGS sequence"/>
</dbReference>
<evidence type="ECO:0000313" key="2">
    <source>
        <dbReference type="Proteomes" id="UP000247973"/>
    </source>
</evidence>
<dbReference type="EMBL" id="QICL01000001">
    <property type="protein sequence ID" value="PXV69173.1"/>
    <property type="molecule type" value="Genomic_DNA"/>
</dbReference>
<gene>
    <name evidence="1" type="ORF">CLV62_101442</name>
</gene>
<dbReference type="OrthoDB" id="1240046at2"/>
<reference evidence="1 2" key="1">
    <citation type="submission" date="2018-03" db="EMBL/GenBank/DDBJ databases">
        <title>Genomic Encyclopedia of Archaeal and Bacterial Type Strains, Phase II (KMG-II): from individual species to whole genera.</title>
        <authorList>
            <person name="Goeker M."/>
        </authorList>
    </citation>
    <scope>NUCLEOTIDE SEQUENCE [LARGE SCALE GENOMIC DNA]</scope>
    <source>
        <strain evidence="1 2">DSM 100214</strain>
    </source>
</reference>
<name>A0A2V3PU70_9BACT</name>
<protein>
    <submittedName>
        <fullName evidence="1">Uncharacterized protein</fullName>
    </submittedName>
</protein>
<dbReference type="AlphaFoldDB" id="A0A2V3PU70"/>